<protein>
    <submittedName>
        <fullName evidence="2">DUF1761 domain-containing protein</fullName>
    </submittedName>
</protein>
<dbReference type="InterPro" id="IPR013879">
    <property type="entry name" value="DUF1761"/>
</dbReference>
<dbReference type="RefSeq" id="WP_377929055.1">
    <property type="nucleotide sequence ID" value="NZ_JBHUEM010000024.1"/>
</dbReference>
<name>A0ABW4LRS6_9BACI</name>
<keyword evidence="1" id="KW-0472">Membrane</keyword>
<accession>A0ABW4LRS6</accession>
<dbReference type="Pfam" id="PF08570">
    <property type="entry name" value="DUF1761"/>
    <property type="match status" value="1"/>
</dbReference>
<keyword evidence="3" id="KW-1185">Reference proteome</keyword>
<evidence type="ECO:0000313" key="3">
    <source>
        <dbReference type="Proteomes" id="UP001597214"/>
    </source>
</evidence>
<evidence type="ECO:0000256" key="1">
    <source>
        <dbReference type="SAM" id="Phobius"/>
    </source>
</evidence>
<keyword evidence="1" id="KW-1133">Transmembrane helix</keyword>
<sequence>MNVQQSIESIHYLAVIVSALSAFVVGGIWYSVLFGRVWMKENGFDEESLKKGNMGLIFGGGFIASLIISFTLVLFLGPERNGLIGATAGFMAGLFWVVAAMGITYLFERKSVKLFLINSGYHVTTFTIMGWILGVWK</sequence>
<feature type="transmembrane region" description="Helical" evidence="1">
    <location>
        <begin position="83"/>
        <end position="107"/>
    </location>
</feature>
<proteinExistence type="predicted"/>
<keyword evidence="1" id="KW-0812">Transmembrane</keyword>
<dbReference type="EMBL" id="JBHUEM010000024">
    <property type="protein sequence ID" value="MFD1737835.1"/>
    <property type="molecule type" value="Genomic_DNA"/>
</dbReference>
<dbReference type="Proteomes" id="UP001597214">
    <property type="component" value="Unassembled WGS sequence"/>
</dbReference>
<comment type="caution">
    <text evidence="2">The sequence shown here is derived from an EMBL/GenBank/DDBJ whole genome shotgun (WGS) entry which is preliminary data.</text>
</comment>
<reference evidence="3" key="1">
    <citation type="journal article" date="2019" name="Int. J. Syst. Evol. Microbiol.">
        <title>The Global Catalogue of Microorganisms (GCM) 10K type strain sequencing project: providing services to taxonomists for standard genome sequencing and annotation.</title>
        <authorList>
            <consortium name="The Broad Institute Genomics Platform"/>
            <consortium name="The Broad Institute Genome Sequencing Center for Infectious Disease"/>
            <person name="Wu L."/>
            <person name="Ma J."/>
        </authorList>
    </citation>
    <scope>NUCLEOTIDE SEQUENCE [LARGE SCALE GENOMIC DNA]</scope>
    <source>
        <strain evidence="3">CCUG 49339</strain>
    </source>
</reference>
<gene>
    <name evidence="2" type="ORF">ACFSCX_14965</name>
</gene>
<organism evidence="2 3">
    <name type="scientific">Bacillus salitolerans</name>
    <dbReference type="NCBI Taxonomy" id="1437434"/>
    <lineage>
        <taxon>Bacteria</taxon>
        <taxon>Bacillati</taxon>
        <taxon>Bacillota</taxon>
        <taxon>Bacilli</taxon>
        <taxon>Bacillales</taxon>
        <taxon>Bacillaceae</taxon>
        <taxon>Bacillus</taxon>
    </lineage>
</organism>
<feature type="transmembrane region" description="Helical" evidence="1">
    <location>
        <begin position="12"/>
        <end position="34"/>
    </location>
</feature>
<evidence type="ECO:0000313" key="2">
    <source>
        <dbReference type="EMBL" id="MFD1737835.1"/>
    </source>
</evidence>
<feature type="transmembrane region" description="Helical" evidence="1">
    <location>
        <begin position="114"/>
        <end position="136"/>
    </location>
</feature>
<feature type="transmembrane region" description="Helical" evidence="1">
    <location>
        <begin position="55"/>
        <end position="77"/>
    </location>
</feature>